<evidence type="ECO:0000313" key="2">
    <source>
        <dbReference type="EMBL" id="RCV32583.1"/>
    </source>
</evidence>
<reference evidence="2" key="1">
    <citation type="journal article" date="2012" name="Nat. Biotechnol.">
        <title>Reference genome sequence of the model plant Setaria.</title>
        <authorList>
            <person name="Bennetzen J.L."/>
            <person name="Schmutz J."/>
            <person name="Wang H."/>
            <person name="Percifield R."/>
            <person name="Hawkins J."/>
            <person name="Pontaroli A.C."/>
            <person name="Estep M."/>
            <person name="Feng L."/>
            <person name="Vaughn J.N."/>
            <person name="Grimwood J."/>
            <person name="Jenkins J."/>
            <person name="Barry K."/>
            <person name="Lindquist E."/>
            <person name="Hellsten U."/>
            <person name="Deshpande S."/>
            <person name="Wang X."/>
            <person name="Wu X."/>
            <person name="Mitros T."/>
            <person name="Triplett J."/>
            <person name="Yang X."/>
            <person name="Ye C.Y."/>
            <person name="Mauro-Herrera M."/>
            <person name="Wang L."/>
            <person name="Li P."/>
            <person name="Sharma M."/>
            <person name="Sharma R."/>
            <person name="Ronald P.C."/>
            <person name="Panaud O."/>
            <person name="Kellogg E.A."/>
            <person name="Brutnell T.P."/>
            <person name="Doust A.N."/>
            <person name="Tuskan G.A."/>
            <person name="Rokhsar D."/>
            <person name="Devos K.M."/>
        </authorList>
    </citation>
    <scope>NUCLEOTIDE SEQUENCE [LARGE SCALE GENOMIC DNA]</scope>
    <source>
        <strain evidence="2">Yugu1</strain>
    </source>
</reference>
<feature type="compositionally biased region" description="Basic and acidic residues" evidence="1">
    <location>
        <begin position="105"/>
        <end position="120"/>
    </location>
</feature>
<accession>A0A368RR57</accession>
<gene>
    <name evidence="2" type="ORF">SETIT_7G014600v2</name>
</gene>
<dbReference type="EMBL" id="CM003534">
    <property type="protein sequence ID" value="RCV32583.1"/>
    <property type="molecule type" value="Genomic_DNA"/>
</dbReference>
<proteinExistence type="predicted"/>
<evidence type="ECO:0000256" key="1">
    <source>
        <dbReference type="SAM" id="MobiDB-lite"/>
    </source>
</evidence>
<feature type="compositionally biased region" description="Basic and acidic residues" evidence="1">
    <location>
        <begin position="58"/>
        <end position="70"/>
    </location>
</feature>
<feature type="region of interest" description="Disordered" evidence="1">
    <location>
        <begin position="50"/>
        <end position="74"/>
    </location>
</feature>
<feature type="non-terminal residue" evidence="2">
    <location>
        <position position="239"/>
    </location>
</feature>
<feature type="region of interest" description="Disordered" evidence="1">
    <location>
        <begin position="104"/>
        <end position="128"/>
    </location>
</feature>
<sequence length="239" mass="27601">MEDLCDQSCISPLCEGDNHTNVALHNDDATLGDMGDVCVESYSSTVGEAGVGLDPCSMDDHDLSPNERRHSRDRARRAAMSLGQRAIINKRRHDSYAAKRLFMTPEEKKEKTRQSKSDYRKRVKEQQVAPKQTLGTPIPSLHLMYLEQKILGLHLMTLQVLRHSHLLLTSRIQCLHMVDRQRHMPLWKRMVNVAYCTFLEVKNLVIGKLMRMSISRWLMKIPTNPMYQIHTMQFMPMSL</sequence>
<name>A0A368RR57_SETIT</name>
<organism evidence="2">
    <name type="scientific">Setaria italica</name>
    <name type="common">Foxtail millet</name>
    <name type="synonym">Panicum italicum</name>
    <dbReference type="NCBI Taxonomy" id="4555"/>
    <lineage>
        <taxon>Eukaryota</taxon>
        <taxon>Viridiplantae</taxon>
        <taxon>Streptophyta</taxon>
        <taxon>Embryophyta</taxon>
        <taxon>Tracheophyta</taxon>
        <taxon>Spermatophyta</taxon>
        <taxon>Magnoliopsida</taxon>
        <taxon>Liliopsida</taxon>
        <taxon>Poales</taxon>
        <taxon>Poaceae</taxon>
        <taxon>PACMAD clade</taxon>
        <taxon>Panicoideae</taxon>
        <taxon>Panicodae</taxon>
        <taxon>Paniceae</taxon>
        <taxon>Cenchrinae</taxon>
        <taxon>Setaria</taxon>
    </lineage>
</organism>
<reference evidence="2" key="2">
    <citation type="submission" date="2015-07" db="EMBL/GenBank/DDBJ databases">
        <authorList>
            <person name="Noorani M."/>
        </authorList>
    </citation>
    <scope>NUCLEOTIDE SEQUENCE</scope>
    <source>
        <strain evidence="2">Yugu1</strain>
    </source>
</reference>
<protein>
    <submittedName>
        <fullName evidence="2">Uncharacterized protein</fullName>
    </submittedName>
</protein>
<dbReference type="AlphaFoldDB" id="A0A368RR57"/>